<dbReference type="InterPro" id="IPR020378">
    <property type="entry name" value="DUF4186"/>
</dbReference>
<reference evidence="1 2" key="1">
    <citation type="submission" date="2016-01" db="EMBL/GenBank/DDBJ databases">
        <authorList>
            <person name="Peeters C."/>
        </authorList>
    </citation>
    <scope>NUCLEOTIDE SEQUENCE [LARGE SCALE GENOMIC DNA]</scope>
    <source>
        <strain evidence="1">LMG 29315</strain>
    </source>
</reference>
<name>A0A658QWI8_9BURK</name>
<proteinExistence type="predicted"/>
<evidence type="ECO:0008006" key="3">
    <source>
        <dbReference type="Google" id="ProtNLM"/>
    </source>
</evidence>
<protein>
    <recommendedName>
        <fullName evidence="3">DUF4186 domain-containing protein</fullName>
    </recommendedName>
</protein>
<organism evidence="1 2">
    <name type="scientific">Caballeronia concitans</name>
    <dbReference type="NCBI Taxonomy" id="1777133"/>
    <lineage>
        <taxon>Bacteria</taxon>
        <taxon>Pseudomonadati</taxon>
        <taxon>Pseudomonadota</taxon>
        <taxon>Betaproteobacteria</taxon>
        <taxon>Burkholderiales</taxon>
        <taxon>Burkholderiaceae</taxon>
        <taxon>Caballeronia</taxon>
    </lineage>
</organism>
<comment type="caution">
    <text evidence="1">The sequence shown here is derived from an EMBL/GenBank/DDBJ whole genome shotgun (WGS) entry which is preliminary data.</text>
</comment>
<gene>
    <name evidence="1" type="ORF">AWB72_02398</name>
</gene>
<keyword evidence="2" id="KW-1185">Reference proteome</keyword>
<sequence length="135" mass="15146">MRDLDAVFEALVKSAFRRRFALDVREGRYLRERGIETVLLQAHDLIAKRLAPQAPLNDGKQTPFRGHPVFIAQHATATCCRTCLAKWHGIAAGKALDEAERQHVVDAIARWLRAQPLPSSSEPAANDNPQRELPF</sequence>
<dbReference type="EMBL" id="FCNV02000003">
    <property type="protein sequence ID" value="SAL29103.1"/>
    <property type="molecule type" value="Genomic_DNA"/>
</dbReference>
<dbReference type="Pfam" id="PF13811">
    <property type="entry name" value="DUF4186"/>
    <property type="match status" value="1"/>
</dbReference>
<dbReference type="RefSeq" id="WP_040050991.1">
    <property type="nucleotide sequence ID" value="NZ_FCNV02000003.1"/>
</dbReference>
<accession>A0A658QWI8</accession>
<evidence type="ECO:0000313" key="2">
    <source>
        <dbReference type="Proteomes" id="UP000198263"/>
    </source>
</evidence>
<dbReference type="Proteomes" id="UP000198263">
    <property type="component" value="Unassembled WGS sequence"/>
</dbReference>
<dbReference type="OrthoDB" id="3781311at2"/>
<dbReference type="AlphaFoldDB" id="A0A658QWI8"/>
<evidence type="ECO:0000313" key="1">
    <source>
        <dbReference type="EMBL" id="SAL29103.1"/>
    </source>
</evidence>